<dbReference type="EMBL" id="CM042015">
    <property type="protein sequence ID" value="KAI3708394.1"/>
    <property type="molecule type" value="Genomic_DNA"/>
</dbReference>
<comment type="caution">
    <text evidence="1">The sequence shown here is derived from an EMBL/GenBank/DDBJ whole genome shotgun (WGS) entry which is preliminary data.</text>
</comment>
<evidence type="ECO:0000313" key="1">
    <source>
        <dbReference type="EMBL" id="KAI3708394.1"/>
    </source>
</evidence>
<evidence type="ECO:0000313" key="2">
    <source>
        <dbReference type="Proteomes" id="UP001055811"/>
    </source>
</evidence>
<protein>
    <submittedName>
        <fullName evidence="1">Uncharacterized protein</fullName>
    </submittedName>
</protein>
<proteinExistence type="predicted"/>
<sequence length="91" mass="10402">MRPNGTNSSLHPSIYIHNRYTPDLLLSLPYSLFNPKLPKAERSINPADQDPSCISIRDAFYPNQYSFVIHLPFFFGFLGFQALRAIQLITS</sequence>
<name>A0ACB9AED9_CICIN</name>
<reference evidence="1 2" key="2">
    <citation type="journal article" date="2022" name="Mol. Ecol. Resour.">
        <title>The genomes of chicory, endive, great burdock and yacon provide insights into Asteraceae paleo-polyploidization history and plant inulin production.</title>
        <authorList>
            <person name="Fan W."/>
            <person name="Wang S."/>
            <person name="Wang H."/>
            <person name="Wang A."/>
            <person name="Jiang F."/>
            <person name="Liu H."/>
            <person name="Zhao H."/>
            <person name="Xu D."/>
            <person name="Zhang Y."/>
        </authorList>
    </citation>
    <scope>NUCLEOTIDE SEQUENCE [LARGE SCALE GENOMIC DNA]</scope>
    <source>
        <strain evidence="2">cv. Punajuju</strain>
        <tissue evidence="1">Leaves</tissue>
    </source>
</reference>
<accession>A0ACB9AED9</accession>
<dbReference type="Proteomes" id="UP001055811">
    <property type="component" value="Linkage Group LG07"/>
</dbReference>
<keyword evidence="2" id="KW-1185">Reference proteome</keyword>
<reference evidence="2" key="1">
    <citation type="journal article" date="2022" name="Mol. Ecol. Resour.">
        <title>The genomes of chicory, endive, great burdock and yacon provide insights into Asteraceae palaeo-polyploidization history and plant inulin production.</title>
        <authorList>
            <person name="Fan W."/>
            <person name="Wang S."/>
            <person name="Wang H."/>
            <person name="Wang A."/>
            <person name="Jiang F."/>
            <person name="Liu H."/>
            <person name="Zhao H."/>
            <person name="Xu D."/>
            <person name="Zhang Y."/>
        </authorList>
    </citation>
    <scope>NUCLEOTIDE SEQUENCE [LARGE SCALE GENOMIC DNA]</scope>
    <source>
        <strain evidence="2">cv. Punajuju</strain>
    </source>
</reference>
<organism evidence="1 2">
    <name type="scientific">Cichorium intybus</name>
    <name type="common">Chicory</name>
    <dbReference type="NCBI Taxonomy" id="13427"/>
    <lineage>
        <taxon>Eukaryota</taxon>
        <taxon>Viridiplantae</taxon>
        <taxon>Streptophyta</taxon>
        <taxon>Embryophyta</taxon>
        <taxon>Tracheophyta</taxon>
        <taxon>Spermatophyta</taxon>
        <taxon>Magnoliopsida</taxon>
        <taxon>eudicotyledons</taxon>
        <taxon>Gunneridae</taxon>
        <taxon>Pentapetalae</taxon>
        <taxon>asterids</taxon>
        <taxon>campanulids</taxon>
        <taxon>Asterales</taxon>
        <taxon>Asteraceae</taxon>
        <taxon>Cichorioideae</taxon>
        <taxon>Cichorieae</taxon>
        <taxon>Cichoriinae</taxon>
        <taxon>Cichorium</taxon>
    </lineage>
</organism>
<gene>
    <name evidence="1" type="ORF">L2E82_37563</name>
</gene>